<dbReference type="InterPro" id="IPR038444">
    <property type="entry name" value="DUF465_sf"/>
</dbReference>
<dbReference type="Proteomes" id="UP000280825">
    <property type="component" value="Unassembled WGS sequence"/>
</dbReference>
<proteinExistence type="predicted"/>
<dbReference type="AlphaFoldDB" id="A0A432C346"/>
<dbReference type="Pfam" id="PF04325">
    <property type="entry name" value="DUF465"/>
    <property type="match status" value="1"/>
</dbReference>
<evidence type="ECO:0000313" key="2">
    <source>
        <dbReference type="Proteomes" id="UP000280825"/>
    </source>
</evidence>
<reference evidence="1 2" key="1">
    <citation type="submission" date="2018-12" db="EMBL/GenBank/DDBJ databases">
        <title>Flavobacterium sp. nov., isolated from glacier ice.</title>
        <authorList>
            <person name="Liu Q."/>
            <person name="Xin Y.-H."/>
        </authorList>
    </citation>
    <scope>NUCLEOTIDE SEQUENCE [LARGE SCALE GENOMIC DNA]</scope>
    <source>
        <strain evidence="1 2">RB1N8</strain>
    </source>
</reference>
<dbReference type="EMBL" id="RYDJ01000283">
    <property type="protein sequence ID" value="RTY94158.1"/>
    <property type="molecule type" value="Genomic_DNA"/>
</dbReference>
<keyword evidence="2" id="KW-1185">Reference proteome</keyword>
<gene>
    <name evidence="1" type="ORF">EKL98_17325</name>
</gene>
<accession>A0A432C346</accession>
<protein>
    <submittedName>
        <fullName evidence="1">DUF465 domain-containing protein</fullName>
    </submittedName>
</protein>
<comment type="caution">
    <text evidence="1">The sequence shown here is derived from an EMBL/GenBank/DDBJ whole genome shotgun (WGS) entry which is preliminary data.</text>
</comment>
<name>A0A432C346_9FLAO</name>
<dbReference type="Gene3D" id="6.10.280.50">
    <property type="match status" value="1"/>
</dbReference>
<dbReference type="RefSeq" id="WP_126563266.1">
    <property type="nucleotide sequence ID" value="NZ_RYDJ01000283.1"/>
</dbReference>
<organism evidence="1 2">
    <name type="scientific">Flavobacterium bomense</name>
    <dbReference type="NCBI Taxonomy" id="2497483"/>
    <lineage>
        <taxon>Bacteria</taxon>
        <taxon>Pseudomonadati</taxon>
        <taxon>Bacteroidota</taxon>
        <taxon>Flavobacteriia</taxon>
        <taxon>Flavobacteriales</taxon>
        <taxon>Flavobacteriaceae</taxon>
        <taxon>Flavobacterium</taxon>
    </lineage>
</organism>
<evidence type="ECO:0000313" key="1">
    <source>
        <dbReference type="EMBL" id="RTY94158.1"/>
    </source>
</evidence>
<dbReference type="InterPro" id="IPR007420">
    <property type="entry name" value="DUF465"/>
</dbReference>
<sequence length="76" mass="9051">MENQDLLHVSPDVQEKIEKLINENDHFAALFEEYRKVKHDVSLIKSEEVVTTDVHLKELKVKILHLKDEIYSILRR</sequence>